<name>A0AA39HIV9_9BILA</name>
<comment type="caution">
    <text evidence="2">The sequence shown here is derived from an EMBL/GenBank/DDBJ whole genome shotgun (WGS) entry which is preliminary data.</text>
</comment>
<protein>
    <submittedName>
        <fullName evidence="2">Uncharacterized protein</fullName>
    </submittedName>
</protein>
<gene>
    <name evidence="2" type="ORF">QR680_018327</name>
</gene>
<feature type="compositionally biased region" description="Low complexity" evidence="1">
    <location>
        <begin position="59"/>
        <end position="70"/>
    </location>
</feature>
<evidence type="ECO:0000256" key="1">
    <source>
        <dbReference type="SAM" id="MobiDB-lite"/>
    </source>
</evidence>
<feature type="compositionally biased region" description="Basic and acidic residues" evidence="1">
    <location>
        <begin position="24"/>
        <end position="34"/>
    </location>
</feature>
<dbReference type="EMBL" id="JAUCMV010000004">
    <property type="protein sequence ID" value="KAK0406031.1"/>
    <property type="molecule type" value="Genomic_DNA"/>
</dbReference>
<proteinExistence type="predicted"/>
<dbReference type="AlphaFoldDB" id="A0AA39HIV9"/>
<accession>A0AA39HIV9</accession>
<reference evidence="2" key="1">
    <citation type="submission" date="2023-06" db="EMBL/GenBank/DDBJ databases">
        <title>Genomic analysis of the entomopathogenic nematode Steinernema hermaphroditum.</title>
        <authorList>
            <person name="Schwarz E.M."/>
            <person name="Heppert J.K."/>
            <person name="Baniya A."/>
            <person name="Schwartz H.T."/>
            <person name="Tan C.-H."/>
            <person name="Antoshechkin I."/>
            <person name="Sternberg P.W."/>
            <person name="Goodrich-Blair H."/>
            <person name="Dillman A.R."/>
        </authorList>
    </citation>
    <scope>NUCLEOTIDE SEQUENCE</scope>
    <source>
        <strain evidence="2">PS9179</strain>
        <tissue evidence="2">Whole animal</tissue>
    </source>
</reference>
<evidence type="ECO:0000313" key="3">
    <source>
        <dbReference type="Proteomes" id="UP001175271"/>
    </source>
</evidence>
<dbReference type="Proteomes" id="UP001175271">
    <property type="component" value="Unassembled WGS sequence"/>
</dbReference>
<keyword evidence="3" id="KW-1185">Reference proteome</keyword>
<sequence length="186" mass="20749">MLRDGVQKQNGRALRTRRSRGVRSRSEETKRDGHFAFGKRKRASERSRANSPLSCCATEPSISKPESSAPEAPPPRDARFSDVSFARKAKVQADSLEATSHRPRFNGAHCNTAASVEDARHSEADYSAPVGAAPTGFRTRDAFPRFFPWVANSRGVRFFPKNFLFKALKRVSFNSIRELPSVARIL</sequence>
<feature type="compositionally biased region" description="Basic residues" evidence="1">
    <location>
        <begin position="14"/>
        <end position="23"/>
    </location>
</feature>
<evidence type="ECO:0000313" key="2">
    <source>
        <dbReference type="EMBL" id="KAK0406031.1"/>
    </source>
</evidence>
<feature type="region of interest" description="Disordered" evidence="1">
    <location>
        <begin position="1"/>
        <end position="84"/>
    </location>
</feature>
<organism evidence="2 3">
    <name type="scientific">Steinernema hermaphroditum</name>
    <dbReference type="NCBI Taxonomy" id="289476"/>
    <lineage>
        <taxon>Eukaryota</taxon>
        <taxon>Metazoa</taxon>
        <taxon>Ecdysozoa</taxon>
        <taxon>Nematoda</taxon>
        <taxon>Chromadorea</taxon>
        <taxon>Rhabditida</taxon>
        <taxon>Tylenchina</taxon>
        <taxon>Panagrolaimomorpha</taxon>
        <taxon>Strongyloidoidea</taxon>
        <taxon>Steinernematidae</taxon>
        <taxon>Steinernema</taxon>
    </lineage>
</organism>